<dbReference type="GO" id="GO:0019005">
    <property type="term" value="C:SCF ubiquitin ligase complex"/>
    <property type="evidence" value="ECO:0007669"/>
    <property type="project" value="TreeGrafter"/>
</dbReference>
<dbReference type="PANTHER" id="PTHR13318">
    <property type="entry name" value="PARTNER OF PAIRED, ISOFORM B-RELATED"/>
    <property type="match status" value="1"/>
</dbReference>
<dbReference type="SMART" id="SM00367">
    <property type="entry name" value="LRR_CC"/>
    <property type="match status" value="4"/>
</dbReference>
<dbReference type="InterPro" id="IPR057207">
    <property type="entry name" value="FBXL15_LRR"/>
</dbReference>
<keyword evidence="4" id="KW-1185">Reference proteome</keyword>
<dbReference type="InterPro" id="IPR032675">
    <property type="entry name" value="LRR_dom_sf"/>
</dbReference>
<dbReference type="GO" id="GO:0031267">
    <property type="term" value="F:small GTPase binding"/>
    <property type="evidence" value="ECO:0007669"/>
    <property type="project" value="EnsemblFungi"/>
</dbReference>
<evidence type="ECO:0000259" key="2">
    <source>
        <dbReference type="Pfam" id="PF25372"/>
    </source>
</evidence>
<dbReference type="GeneID" id="13883190"/>
<dbReference type="EMBL" id="HE650825">
    <property type="protein sequence ID" value="CCF58453.1"/>
    <property type="molecule type" value="Genomic_DNA"/>
</dbReference>
<evidence type="ECO:0000313" key="4">
    <source>
        <dbReference type="Proteomes" id="UP000005220"/>
    </source>
</evidence>
<evidence type="ECO:0000313" key="3">
    <source>
        <dbReference type="EMBL" id="CCF58453.1"/>
    </source>
</evidence>
<dbReference type="InParanoid" id="H2AVQ3"/>
<dbReference type="KEGG" id="kaf:KAFR_0E03010"/>
<protein>
    <recommendedName>
        <fullName evidence="2">F-box/LRR-repeat protein 15-like leucin rich repeat domain-containing protein</fullName>
    </recommendedName>
</protein>
<dbReference type="SUPFAM" id="SSF52047">
    <property type="entry name" value="RNI-like"/>
    <property type="match status" value="1"/>
</dbReference>
<reference evidence="3 4" key="1">
    <citation type="journal article" date="2011" name="Proc. Natl. Acad. Sci. U.S.A.">
        <title>Evolutionary erosion of yeast sex chromosomes by mating-type switching accidents.</title>
        <authorList>
            <person name="Gordon J.L."/>
            <person name="Armisen D."/>
            <person name="Proux-Wera E."/>
            <person name="Oheigeartaigh S.S."/>
            <person name="Byrne K.P."/>
            <person name="Wolfe K.H."/>
        </authorList>
    </citation>
    <scope>NUCLEOTIDE SEQUENCE [LARGE SCALE GENOMIC DNA]</scope>
    <source>
        <strain evidence="4">ATCC 22294 / BCRC 22015 / CBS 2517 / CECT 1963 / NBRC 1671 / NRRL Y-8276</strain>
    </source>
</reference>
<feature type="compositionally biased region" description="Basic and acidic residues" evidence="1">
    <location>
        <begin position="33"/>
        <end position="44"/>
    </location>
</feature>
<dbReference type="Gene3D" id="3.80.10.10">
    <property type="entry name" value="Ribonuclease Inhibitor"/>
    <property type="match status" value="2"/>
</dbReference>
<dbReference type="Proteomes" id="UP000005220">
    <property type="component" value="Chromosome 5"/>
</dbReference>
<dbReference type="AlphaFoldDB" id="H2AVQ3"/>
<feature type="region of interest" description="Disordered" evidence="1">
    <location>
        <begin position="14"/>
        <end position="59"/>
    </location>
</feature>
<dbReference type="GO" id="GO:0007094">
    <property type="term" value="P:mitotic spindle assembly checkpoint signaling"/>
    <property type="evidence" value="ECO:0007669"/>
    <property type="project" value="EnsemblFungi"/>
</dbReference>
<dbReference type="GO" id="GO:0005933">
    <property type="term" value="C:cellular bud"/>
    <property type="evidence" value="ECO:0007669"/>
    <property type="project" value="EnsemblFungi"/>
</dbReference>
<accession>H2AVQ3</accession>
<feature type="domain" description="F-box/LRR-repeat protein 15-like leucin rich repeat" evidence="2">
    <location>
        <begin position="318"/>
        <end position="425"/>
    </location>
</feature>
<dbReference type="RefSeq" id="XP_003957588.1">
    <property type="nucleotide sequence ID" value="XM_003957539.1"/>
</dbReference>
<dbReference type="Pfam" id="PF25372">
    <property type="entry name" value="DUF7885"/>
    <property type="match status" value="1"/>
</dbReference>
<dbReference type="GO" id="GO:0032984">
    <property type="term" value="P:protein-containing complex disassembly"/>
    <property type="evidence" value="ECO:0007669"/>
    <property type="project" value="EnsemblFungi"/>
</dbReference>
<dbReference type="CDD" id="cd09293">
    <property type="entry name" value="AMN1"/>
    <property type="match status" value="1"/>
</dbReference>
<dbReference type="OrthoDB" id="550575at2759"/>
<dbReference type="GO" id="GO:0031146">
    <property type="term" value="P:SCF-dependent proteasomal ubiquitin-dependent protein catabolic process"/>
    <property type="evidence" value="ECO:0007669"/>
    <property type="project" value="EnsemblFungi"/>
</dbReference>
<dbReference type="HOGENOM" id="CLU_031725_1_0_1"/>
<dbReference type="InterPro" id="IPR006553">
    <property type="entry name" value="Leu-rich_rpt_Cys-con_subtyp"/>
</dbReference>
<dbReference type="GO" id="GO:0005634">
    <property type="term" value="C:nucleus"/>
    <property type="evidence" value="ECO:0007669"/>
    <property type="project" value="EnsemblFungi"/>
</dbReference>
<organism evidence="3 4">
    <name type="scientific">Kazachstania africana (strain ATCC 22294 / BCRC 22015 / CBS 2517 / CECT 1963 / NBRC 1671 / NRRL Y-8276)</name>
    <name type="common">Yeast</name>
    <name type="synonym">Kluyveromyces africanus</name>
    <dbReference type="NCBI Taxonomy" id="1071382"/>
    <lineage>
        <taxon>Eukaryota</taxon>
        <taxon>Fungi</taxon>
        <taxon>Dikarya</taxon>
        <taxon>Ascomycota</taxon>
        <taxon>Saccharomycotina</taxon>
        <taxon>Saccharomycetes</taxon>
        <taxon>Saccharomycetales</taxon>
        <taxon>Saccharomycetaceae</taxon>
        <taxon>Kazachstania</taxon>
    </lineage>
</organism>
<dbReference type="GO" id="GO:0005737">
    <property type="term" value="C:cytoplasm"/>
    <property type="evidence" value="ECO:0007669"/>
    <property type="project" value="EnsemblFungi"/>
</dbReference>
<dbReference type="eggNOG" id="KOG1947">
    <property type="taxonomic scope" value="Eukaryota"/>
</dbReference>
<proteinExistence type="predicted"/>
<dbReference type="GO" id="GO:2001042">
    <property type="term" value="P:negative regulation of septum digestion after cytokinesis"/>
    <property type="evidence" value="ECO:0007669"/>
    <property type="project" value="EnsemblFungi"/>
</dbReference>
<gene>
    <name evidence="3" type="primary">KAFR0E03010</name>
    <name evidence="3" type="ORF">KAFR_0E03010</name>
</gene>
<dbReference type="FunCoup" id="H2AVQ3">
    <property type="interactions" value="143"/>
</dbReference>
<name>H2AVQ3_KAZAF</name>
<evidence type="ECO:0000256" key="1">
    <source>
        <dbReference type="SAM" id="MobiDB-lite"/>
    </source>
</evidence>
<dbReference type="GO" id="GO:0031578">
    <property type="term" value="P:mitotic spindle orientation checkpoint signaling"/>
    <property type="evidence" value="ECO:0007669"/>
    <property type="project" value="EnsemblFungi"/>
</dbReference>
<dbReference type="STRING" id="1071382.H2AVQ3"/>
<sequence length="527" mass="60936">MRLPTLINKYINNKRGHDSQITDSITPPPMKKFSRESSPNERTSRSRSASPTKYRRRHPYQVPKHVTISKDTKSLQLNTTHTVAFYEGLSTPVESPVTTPERINIVTTPLTSPRPDFYDKELNFRTSLVKNFADLKLQQPFQTHPIFRIPEILDNIIKHLSLHEKEAINLNENPFKRRAPETYQHALLLYKDEVKAKKVWDEVLKTKRNSNFVYEPSLYNCLSVNKIWYRVALPYLQKELMFRDANKLKRFGELSKGIYGKKKKFTSPNSFTLYKLHQVAPGDQIMEDISTLPLQNVKTLQFYICPNILPPRSWFHVAQNLQKVILPGNRKINDRFLIEASLNLTNLKYLDLRACENVSDVGIVSIALRCKKLEFINLGRHSRGELITDVSLVALGKYTNIVTLGMAGCNITDNGLWDFAQRNGDNVKRLSLNNCKLLTNFSIPYLVGFNYFPNLAVLEIKNLVNIDDVKWLVKFMLWKKYSNHPLLIESCHRITKLLGIEEKKIKKTNAICALSDMSEWINEDESL</sequence>